<dbReference type="InterPro" id="IPR005859">
    <property type="entry name" value="CysK"/>
</dbReference>
<dbReference type="GO" id="GO:0006535">
    <property type="term" value="P:cysteine biosynthetic process from serine"/>
    <property type="evidence" value="ECO:0007669"/>
    <property type="project" value="InterPro"/>
</dbReference>
<dbReference type="PRINTS" id="PR00160">
    <property type="entry name" value="GLUTAREDOXIN"/>
</dbReference>
<sequence>MSQIKHSILDTIGNTPIVKVNNLAPNNVDIFVKLEAFNPMGSVKDRLALGVIEAAERDGSLQPGQTIVEATSGNTGIGLAMVCAQKGYPLVVTMAESFSVERRKLMRFLGAKVVLTPAAAKGSGMVAKARELAQEHGWFMSRQFENPANADIHSTTTAQEILRDFGPNGLDYWVTGFGTGGTLTGVARVLRSDSPNTAIIAAEPDNAQLLGSGMVQPFNPDGSAADSHPEFRPHPMQGWSPDFISDLANQSIEQGFIDKVQPVAGSDALSMAKALASKEGIFCGITGGATFAAALEVAKTAPKGSKILAMLPDTGERYLSTPLFEDVPTEMTAEEMALSQSTPGTRFDIPVPAAPAGAEQAARPEIIERVNQIIAEKPVVVFALEWCEFCWSVRKMFAAAGIQYESIDLDSVAYQPDNLGIEMRSALRQITGAPTIPQIFVGGEHIGGATETFDAFNDGSLQTRMVVAGLPTAPSENVNAYSFLPKWVHPR</sequence>
<evidence type="ECO:0000256" key="1">
    <source>
        <dbReference type="ARBA" id="ARBA00001933"/>
    </source>
</evidence>
<dbReference type="SUPFAM" id="SSF52833">
    <property type="entry name" value="Thioredoxin-like"/>
    <property type="match status" value="1"/>
</dbReference>
<gene>
    <name evidence="12" type="primary">cysK_1</name>
    <name evidence="12" type="ORF">ROA7450_00256</name>
</gene>
<evidence type="ECO:0000256" key="9">
    <source>
        <dbReference type="PIRSR" id="PIRSR605856-51"/>
    </source>
</evidence>
<dbReference type="AlphaFoldDB" id="A0A1X6Y8Z7"/>
<evidence type="ECO:0000256" key="5">
    <source>
        <dbReference type="ARBA" id="ARBA00047931"/>
    </source>
</evidence>
<organism evidence="12 13">
    <name type="scientific">Roseovarius albus</name>
    <dbReference type="NCBI Taxonomy" id="1247867"/>
    <lineage>
        <taxon>Bacteria</taxon>
        <taxon>Pseudomonadati</taxon>
        <taxon>Pseudomonadota</taxon>
        <taxon>Alphaproteobacteria</taxon>
        <taxon>Rhodobacterales</taxon>
        <taxon>Roseobacteraceae</taxon>
        <taxon>Roseovarius</taxon>
    </lineage>
</organism>
<evidence type="ECO:0000259" key="11">
    <source>
        <dbReference type="Pfam" id="PF00462"/>
    </source>
</evidence>
<comment type="similarity">
    <text evidence="2">Belongs to the cysteine synthase/cystathionine beta-synthase family.</text>
</comment>
<evidence type="ECO:0000256" key="4">
    <source>
        <dbReference type="ARBA" id="ARBA00022898"/>
    </source>
</evidence>
<dbReference type="CDD" id="cd02066">
    <property type="entry name" value="GRX_family"/>
    <property type="match status" value="1"/>
</dbReference>
<accession>A0A1X6Y8Z7</accession>
<dbReference type="InterPro" id="IPR036249">
    <property type="entry name" value="Thioredoxin-like_sf"/>
</dbReference>
<dbReference type="Proteomes" id="UP000193061">
    <property type="component" value="Unassembled WGS sequence"/>
</dbReference>
<evidence type="ECO:0000259" key="10">
    <source>
        <dbReference type="Pfam" id="PF00291"/>
    </source>
</evidence>
<reference evidence="12 13" key="1">
    <citation type="submission" date="2017-03" db="EMBL/GenBank/DDBJ databases">
        <authorList>
            <person name="Afonso C.L."/>
            <person name="Miller P.J."/>
            <person name="Scott M.A."/>
            <person name="Spackman E."/>
            <person name="Goraichik I."/>
            <person name="Dimitrov K.M."/>
            <person name="Suarez D.L."/>
            <person name="Swayne D.E."/>
        </authorList>
    </citation>
    <scope>NUCLEOTIDE SEQUENCE [LARGE SCALE GENOMIC DNA]</scope>
    <source>
        <strain evidence="12 13">CECT 7450</strain>
    </source>
</reference>
<evidence type="ECO:0000313" key="12">
    <source>
        <dbReference type="EMBL" id="SLN14208.1"/>
    </source>
</evidence>
<evidence type="ECO:0000256" key="7">
    <source>
        <dbReference type="ARBA" id="ARBA00078257"/>
    </source>
</evidence>
<evidence type="ECO:0000256" key="6">
    <source>
        <dbReference type="ARBA" id="ARBA00072081"/>
    </source>
</evidence>
<dbReference type="CDD" id="cd01561">
    <property type="entry name" value="CBS_like"/>
    <property type="match status" value="1"/>
</dbReference>
<dbReference type="PROSITE" id="PS51354">
    <property type="entry name" value="GLUTAREDOXIN_2"/>
    <property type="match status" value="1"/>
</dbReference>
<keyword evidence="4 9" id="KW-0663">Pyridoxal phosphate</keyword>
<keyword evidence="13" id="KW-1185">Reference proteome</keyword>
<dbReference type="SUPFAM" id="SSF53686">
    <property type="entry name" value="Tryptophan synthase beta subunit-like PLP-dependent enzymes"/>
    <property type="match status" value="1"/>
</dbReference>
<evidence type="ECO:0000256" key="2">
    <source>
        <dbReference type="ARBA" id="ARBA00007103"/>
    </source>
</evidence>
<feature type="modified residue" description="N6-(pyridoxal phosphate)lysine" evidence="9">
    <location>
        <position position="44"/>
    </location>
</feature>
<dbReference type="InterPro" id="IPR001926">
    <property type="entry name" value="TrpB-like_PALP"/>
</dbReference>
<dbReference type="EC" id="2.5.1.47" evidence="3"/>
<dbReference type="EMBL" id="FWFX01000001">
    <property type="protein sequence ID" value="SLN14208.1"/>
    <property type="molecule type" value="Genomic_DNA"/>
</dbReference>
<dbReference type="NCBIfam" id="TIGR01139">
    <property type="entry name" value="cysK"/>
    <property type="match status" value="1"/>
</dbReference>
<proteinExistence type="inferred from homology"/>
<feature type="domain" description="Tryptophan synthase beta chain-like PALP" evidence="10">
    <location>
        <begin position="9"/>
        <end position="313"/>
    </location>
</feature>
<feature type="domain" description="Glutaredoxin" evidence="11">
    <location>
        <begin position="379"/>
        <end position="446"/>
    </location>
</feature>
<comment type="catalytic activity">
    <reaction evidence="5">
        <text>O-acetyl-L-serine + hydrogen sulfide = L-cysteine + acetate</text>
        <dbReference type="Rhea" id="RHEA:14829"/>
        <dbReference type="ChEBI" id="CHEBI:29919"/>
        <dbReference type="ChEBI" id="CHEBI:30089"/>
        <dbReference type="ChEBI" id="CHEBI:35235"/>
        <dbReference type="ChEBI" id="CHEBI:58340"/>
        <dbReference type="EC" id="2.5.1.47"/>
    </reaction>
</comment>
<dbReference type="InterPro" id="IPR050214">
    <property type="entry name" value="Cys_Synth/Cystath_Beta-Synth"/>
</dbReference>
<evidence type="ECO:0000313" key="13">
    <source>
        <dbReference type="Proteomes" id="UP000193061"/>
    </source>
</evidence>
<dbReference type="NCBIfam" id="TIGR01136">
    <property type="entry name" value="cysKM"/>
    <property type="match status" value="1"/>
</dbReference>
<evidence type="ECO:0000256" key="8">
    <source>
        <dbReference type="ARBA" id="ARBA00079153"/>
    </source>
</evidence>
<dbReference type="PANTHER" id="PTHR10314">
    <property type="entry name" value="CYSTATHIONINE BETA-SYNTHASE"/>
    <property type="match status" value="1"/>
</dbReference>
<dbReference type="GO" id="GO:0004124">
    <property type="term" value="F:cysteine synthase activity"/>
    <property type="evidence" value="ECO:0007669"/>
    <property type="project" value="UniProtKB-EC"/>
</dbReference>
<evidence type="ECO:0000256" key="3">
    <source>
        <dbReference type="ARBA" id="ARBA00012681"/>
    </source>
</evidence>
<dbReference type="Gene3D" id="3.40.30.10">
    <property type="entry name" value="Glutaredoxin"/>
    <property type="match status" value="1"/>
</dbReference>
<dbReference type="InterPro" id="IPR005856">
    <property type="entry name" value="Cys_synth"/>
</dbReference>
<dbReference type="Pfam" id="PF00462">
    <property type="entry name" value="Glutaredoxin"/>
    <property type="match status" value="1"/>
</dbReference>
<dbReference type="FunFam" id="3.40.50.1100:FF:000003">
    <property type="entry name" value="Cystathionine beta-synthase"/>
    <property type="match status" value="1"/>
</dbReference>
<comment type="cofactor">
    <cofactor evidence="1 9">
        <name>pyridoxal 5'-phosphate</name>
        <dbReference type="ChEBI" id="CHEBI:597326"/>
    </cofactor>
</comment>
<protein>
    <recommendedName>
        <fullName evidence="6">Cysteine synthase B</fullName>
        <ecNumber evidence="3">2.5.1.47</ecNumber>
    </recommendedName>
    <alternativeName>
        <fullName evidence="7">O-acetylserine (thiol)-lyase B</fullName>
    </alternativeName>
    <alternativeName>
        <fullName evidence="8">O-acetylserine sulfhydrylase B</fullName>
    </alternativeName>
</protein>
<dbReference type="Gene3D" id="3.40.50.1100">
    <property type="match status" value="2"/>
</dbReference>
<dbReference type="InterPro" id="IPR036052">
    <property type="entry name" value="TrpB-like_PALP_sf"/>
</dbReference>
<dbReference type="InterPro" id="IPR014025">
    <property type="entry name" value="Glutaredoxin_subgr"/>
</dbReference>
<dbReference type="InterPro" id="IPR002109">
    <property type="entry name" value="Glutaredoxin"/>
</dbReference>
<dbReference type="OrthoDB" id="9805733at2"/>
<name>A0A1X6Y8Z7_9RHOB</name>
<dbReference type="Pfam" id="PF00291">
    <property type="entry name" value="PALP"/>
    <property type="match status" value="1"/>
</dbReference>
<keyword evidence="12" id="KW-0808">Transferase</keyword>